<comment type="caution">
    <text evidence="1">The sequence shown here is derived from an EMBL/GenBank/DDBJ whole genome shotgun (WGS) entry which is preliminary data.</text>
</comment>
<dbReference type="EMBL" id="BLAL01000297">
    <property type="protein sequence ID" value="GET01008.1"/>
    <property type="molecule type" value="Genomic_DNA"/>
</dbReference>
<dbReference type="AlphaFoldDB" id="A0A8H3M5B9"/>
<sequence>MLFIQSLISSVLSKMKWSYKRVDDIPGFITIEYQFVNIVSFVRNINGNIMTLEDVIEELIWEEIIDETDVYVDGPKEGKRVANSSDEISSN</sequence>
<evidence type="ECO:0000313" key="1">
    <source>
        <dbReference type="EMBL" id="GET01008.1"/>
    </source>
</evidence>
<name>A0A8H3M5B9_9GLOM</name>
<reference evidence="1" key="1">
    <citation type="submission" date="2019-10" db="EMBL/GenBank/DDBJ databases">
        <title>Conservation and host-specific expression of non-tandemly repeated heterogenous ribosome RNA gene in arbuscular mycorrhizal fungi.</title>
        <authorList>
            <person name="Maeda T."/>
            <person name="Kobayashi Y."/>
            <person name="Nakagawa T."/>
            <person name="Ezawa T."/>
            <person name="Yamaguchi K."/>
            <person name="Bino T."/>
            <person name="Nishimoto Y."/>
            <person name="Shigenobu S."/>
            <person name="Kawaguchi M."/>
        </authorList>
    </citation>
    <scope>NUCLEOTIDE SEQUENCE</scope>
    <source>
        <strain evidence="1">HR1</strain>
    </source>
</reference>
<proteinExistence type="predicted"/>
<protein>
    <submittedName>
        <fullName evidence="1">Uncharacterized protein</fullName>
    </submittedName>
</protein>
<evidence type="ECO:0000313" key="2">
    <source>
        <dbReference type="Proteomes" id="UP000615446"/>
    </source>
</evidence>
<organism evidence="1 2">
    <name type="scientific">Rhizophagus clarus</name>
    <dbReference type="NCBI Taxonomy" id="94130"/>
    <lineage>
        <taxon>Eukaryota</taxon>
        <taxon>Fungi</taxon>
        <taxon>Fungi incertae sedis</taxon>
        <taxon>Mucoromycota</taxon>
        <taxon>Glomeromycotina</taxon>
        <taxon>Glomeromycetes</taxon>
        <taxon>Glomerales</taxon>
        <taxon>Glomeraceae</taxon>
        <taxon>Rhizophagus</taxon>
    </lineage>
</organism>
<accession>A0A8H3M5B9</accession>
<gene>
    <name evidence="1" type="ORF">RCL2_002744200</name>
</gene>
<dbReference type="Proteomes" id="UP000615446">
    <property type="component" value="Unassembled WGS sequence"/>
</dbReference>